<dbReference type="EMBL" id="PDNA01000122">
    <property type="protein sequence ID" value="PGH12121.1"/>
    <property type="molecule type" value="Genomic_DNA"/>
</dbReference>
<dbReference type="GO" id="GO:0005737">
    <property type="term" value="C:cytoplasm"/>
    <property type="evidence" value="ECO:0007669"/>
    <property type="project" value="TreeGrafter"/>
</dbReference>
<organism evidence="1 2">
    <name type="scientific">Polytolypa hystricis (strain UAMH7299)</name>
    <dbReference type="NCBI Taxonomy" id="1447883"/>
    <lineage>
        <taxon>Eukaryota</taxon>
        <taxon>Fungi</taxon>
        <taxon>Dikarya</taxon>
        <taxon>Ascomycota</taxon>
        <taxon>Pezizomycotina</taxon>
        <taxon>Eurotiomycetes</taxon>
        <taxon>Eurotiomycetidae</taxon>
        <taxon>Onygenales</taxon>
        <taxon>Onygenales incertae sedis</taxon>
        <taxon>Polytolypa</taxon>
    </lineage>
</organism>
<gene>
    <name evidence="1" type="ORF">AJ80_06842</name>
</gene>
<dbReference type="OrthoDB" id="498286at2759"/>
<evidence type="ECO:0000313" key="1">
    <source>
        <dbReference type="EMBL" id="PGH12121.1"/>
    </source>
</evidence>
<dbReference type="PANTHER" id="PTHR35020">
    <property type="entry name" value="N-ACETYLGLUCOSAMINE-INDUCED PROTEIN 1"/>
    <property type="match status" value="1"/>
</dbReference>
<dbReference type="Pfam" id="PF12239">
    <property type="entry name" value="DUF3605"/>
    <property type="match status" value="1"/>
</dbReference>
<reference evidence="1 2" key="1">
    <citation type="submission" date="2017-10" db="EMBL/GenBank/DDBJ databases">
        <title>Comparative genomics in systemic dimorphic fungi from Ajellomycetaceae.</title>
        <authorList>
            <person name="Munoz J.F."/>
            <person name="Mcewen J.G."/>
            <person name="Clay O.K."/>
            <person name="Cuomo C.A."/>
        </authorList>
    </citation>
    <scope>NUCLEOTIDE SEQUENCE [LARGE SCALE GENOMIC DNA]</scope>
    <source>
        <strain evidence="1 2">UAMH7299</strain>
    </source>
</reference>
<accession>A0A2B7XTL8</accession>
<dbReference type="InterPro" id="IPR022036">
    <property type="entry name" value="DUF3605"/>
</dbReference>
<keyword evidence="2" id="KW-1185">Reference proteome</keyword>
<proteinExistence type="predicted"/>
<comment type="caution">
    <text evidence="1">The sequence shown here is derived from an EMBL/GenBank/DDBJ whole genome shotgun (WGS) entry which is preliminary data.</text>
</comment>
<dbReference type="Proteomes" id="UP000224634">
    <property type="component" value="Unassembled WGS sequence"/>
</dbReference>
<evidence type="ECO:0000313" key="2">
    <source>
        <dbReference type="Proteomes" id="UP000224634"/>
    </source>
</evidence>
<dbReference type="STRING" id="1447883.A0A2B7XTL8"/>
<dbReference type="GO" id="GO:0006044">
    <property type="term" value="P:N-acetylglucosamine metabolic process"/>
    <property type="evidence" value="ECO:0007669"/>
    <property type="project" value="TreeGrafter"/>
</dbReference>
<dbReference type="PANTHER" id="PTHR35020:SF2">
    <property type="entry name" value="N-ACETYLGLUCOSAMINE-INDUCED PROTEIN 1"/>
    <property type="match status" value="1"/>
</dbReference>
<protein>
    <recommendedName>
        <fullName evidence="3">N-acetylglucosamine-induced protein 1</fullName>
    </recommendedName>
</protein>
<sequence>MPAVPNGFDKNAATPFSLTEVDRQVLAQTDDEFIYHDWDNLKTVIANNELAGLKRKPSDLIRYITWTTKIKAKYGSITNYINQERLHWQLDPPADPGTLCKNPVPFADSRDYKILRNDWPYGMTPDITHIVVWLKNRIPVKPGDGDVTDESRALIEKFVNETFVARLESVFPDGNDARDRVLWFKNWVSLQSVRSLEHIHVLVRDVPDEIVTEWTGEAAKTKEEIDKQCED</sequence>
<name>A0A2B7XTL8_POLH7</name>
<dbReference type="AlphaFoldDB" id="A0A2B7XTL8"/>
<evidence type="ECO:0008006" key="3">
    <source>
        <dbReference type="Google" id="ProtNLM"/>
    </source>
</evidence>